<evidence type="ECO:0000256" key="2">
    <source>
        <dbReference type="SAM" id="MobiDB-lite"/>
    </source>
</evidence>
<organism evidence="4 5">
    <name type="scientific">Paremcibacter congregatus</name>
    <dbReference type="NCBI Taxonomy" id="2043170"/>
    <lineage>
        <taxon>Bacteria</taxon>
        <taxon>Pseudomonadati</taxon>
        <taxon>Pseudomonadota</taxon>
        <taxon>Alphaproteobacteria</taxon>
        <taxon>Emcibacterales</taxon>
        <taxon>Emcibacteraceae</taxon>
        <taxon>Paremcibacter</taxon>
    </lineage>
</organism>
<dbReference type="Gene3D" id="1.10.510.10">
    <property type="entry name" value="Transferase(Phosphotransferase) domain 1"/>
    <property type="match status" value="1"/>
</dbReference>
<dbReference type="SUPFAM" id="SSF56112">
    <property type="entry name" value="Protein kinase-like (PK-like)"/>
    <property type="match status" value="1"/>
</dbReference>
<evidence type="ECO:0000256" key="1">
    <source>
        <dbReference type="ARBA" id="ARBA00009670"/>
    </source>
</evidence>
<evidence type="ECO:0000313" key="4">
    <source>
        <dbReference type="EMBL" id="PHZ84433.1"/>
    </source>
</evidence>
<feature type="compositionally biased region" description="Basic and acidic residues" evidence="2">
    <location>
        <begin position="40"/>
        <end position="49"/>
    </location>
</feature>
<feature type="domain" description="ABC1 atypical kinase-like" evidence="3">
    <location>
        <begin position="100"/>
        <end position="329"/>
    </location>
</feature>
<dbReference type="Pfam" id="PF03109">
    <property type="entry name" value="ABC1"/>
    <property type="match status" value="1"/>
</dbReference>
<sequence>MSEEGISTGKFSRSASFGMAATKIGLKHLGRKGKNSLKGPENDADRRADQDRYEAEIGKILFQALNQLKGTALKASQILSLEVDFLPKGVRAELARACHQVTPLNKALVHKVFRQAFQASPHDMFETFEDTAFAAASLGQVHRARLADGTDVAVKIQYPGIAASIKSDITLLDRLLSILSSTTDLIPDRKVIRIILTEIEHQLAREVDYHQEAAHVQWFRDNLSLAGVILPATYPDHSSERVLTMQYLDGLHLDDWLATDPDQASRDHYSQLLFDLFLKSFFNLGCIHADPHPGNFLFMADSELGLIDFGCVKNVDPGFAAQQAAFYNLLIRHQSQPDPQKLHEQYLKMGLIDEDLDLQSFQDKLQPYLQGMQAWCIEPFQTPCFDFAQKTPVPVLDTHEARQAMKFLKGMPRDLLYFDRTYHGLVHMLKKIGGRVVTENLWIGPDLGSESAK</sequence>
<evidence type="ECO:0000259" key="3">
    <source>
        <dbReference type="Pfam" id="PF03109"/>
    </source>
</evidence>
<dbReference type="InterPro" id="IPR034646">
    <property type="entry name" value="ADCK3_dom"/>
</dbReference>
<feature type="region of interest" description="Disordered" evidence="2">
    <location>
        <begin position="30"/>
        <end position="49"/>
    </location>
</feature>
<dbReference type="OrthoDB" id="9795390at2"/>
<comment type="similarity">
    <text evidence="1">Belongs to the protein kinase superfamily. ADCK protein kinase family.</text>
</comment>
<gene>
    <name evidence="4" type="ORF">CRD36_11510</name>
</gene>
<dbReference type="RefSeq" id="WP_099473371.1">
    <property type="nucleotide sequence ID" value="NZ_CP041025.1"/>
</dbReference>
<keyword evidence="5" id="KW-1185">Reference proteome</keyword>
<dbReference type="InterPro" id="IPR004147">
    <property type="entry name" value="ABC1_dom"/>
</dbReference>
<dbReference type="CDD" id="cd13970">
    <property type="entry name" value="ABC1_ADCK3"/>
    <property type="match status" value="1"/>
</dbReference>
<dbReference type="AlphaFoldDB" id="A0A2G4YQ31"/>
<evidence type="ECO:0000313" key="5">
    <source>
        <dbReference type="Proteomes" id="UP000229730"/>
    </source>
</evidence>
<comment type="caution">
    <text evidence="4">The sequence shown here is derived from an EMBL/GenBank/DDBJ whole genome shotgun (WGS) entry which is preliminary data.</text>
</comment>
<dbReference type="InterPro" id="IPR050154">
    <property type="entry name" value="UbiB_kinase"/>
</dbReference>
<dbReference type="InParanoid" id="A0A2G4YQ31"/>
<name>A0A2G4YQ31_9PROT</name>
<dbReference type="Proteomes" id="UP000229730">
    <property type="component" value="Unassembled WGS sequence"/>
</dbReference>
<dbReference type="EMBL" id="PDEM01000024">
    <property type="protein sequence ID" value="PHZ84433.1"/>
    <property type="molecule type" value="Genomic_DNA"/>
</dbReference>
<reference evidence="4 5" key="1">
    <citation type="submission" date="2017-10" db="EMBL/GenBank/DDBJ databases">
        <title>Frigbacter circumglobatus gen. nov. sp. nov., isolated from sediment cultured in situ.</title>
        <authorList>
            <person name="Zhao Z."/>
        </authorList>
    </citation>
    <scope>NUCLEOTIDE SEQUENCE [LARGE SCALE GENOMIC DNA]</scope>
    <source>
        <strain evidence="4 5">ZYL</strain>
    </source>
</reference>
<protein>
    <submittedName>
        <fullName evidence="4">ABC transporter</fullName>
    </submittedName>
</protein>
<dbReference type="PANTHER" id="PTHR10566:SF113">
    <property type="entry name" value="PROTEIN ACTIVITY OF BC1 COMPLEX KINASE 7, CHLOROPLASTIC"/>
    <property type="match status" value="1"/>
</dbReference>
<proteinExistence type="inferred from homology"/>
<accession>A0A2G4YQ31</accession>
<dbReference type="InterPro" id="IPR011009">
    <property type="entry name" value="Kinase-like_dom_sf"/>
</dbReference>
<dbReference type="PANTHER" id="PTHR10566">
    <property type="entry name" value="CHAPERONE-ACTIVITY OF BC1 COMPLEX CABC1 -RELATED"/>
    <property type="match status" value="1"/>
</dbReference>